<dbReference type="PRINTS" id="PR01438">
    <property type="entry name" value="UNVRSLSTRESS"/>
</dbReference>
<dbReference type="RefSeq" id="WP_094013140.1">
    <property type="nucleotide sequence ID" value="NZ_NMQW01000002.1"/>
</dbReference>
<accession>A0A229UWX9</accession>
<keyword evidence="4" id="KW-1185">Reference proteome</keyword>
<evidence type="ECO:0000313" key="3">
    <source>
        <dbReference type="EMBL" id="OXM87890.1"/>
    </source>
</evidence>
<dbReference type="PANTHER" id="PTHR46268">
    <property type="entry name" value="STRESS RESPONSE PROTEIN NHAX"/>
    <property type="match status" value="1"/>
</dbReference>
<dbReference type="CDD" id="cd00293">
    <property type="entry name" value="USP-like"/>
    <property type="match status" value="1"/>
</dbReference>
<gene>
    <name evidence="3" type="ORF">CF651_01925</name>
</gene>
<feature type="domain" description="UspA" evidence="2">
    <location>
        <begin position="3"/>
        <end position="143"/>
    </location>
</feature>
<dbReference type="SUPFAM" id="SSF52402">
    <property type="entry name" value="Adenine nucleotide alpha hydrolases-like"/>
    <property type="match status" value="1"/>
</dbReference>
<comment type="similarity">
    <text evidence="1">Belongs to the universal stress protein A family.</text>
</comment>
<evidence type="ECO:0000259" key="2">
    <source>
        <dbReference type="Pfam" id="PF00582"/>
    </source>
</evidence>
<name>A0A229UWX9_9BACL</name>
<dbReference type="AlphaFoldDB" id="A0A229UWX9"/>
<reference evidence="3 4" key="1">
    <citation type="submission" date="2017-07" db="EMBL/GenBank/DDBJ databases">
        <title>Genome sequencing and assembly of Paenibacillus rigui.</title>
        <authorList>
            <person name="Mayilraj S."/>
        </authorList>
    </citation>
    <scope>NUCLEOTIDE SEQUENCE [LARGE SCALE GENOMIC DNA]</scope>
    <source>
        <strain evidence="3 4">JCM 16352</strain>
    </source>
</reference>
<dbReference type="Proteomes" id="UP000215509">
    <property type="component" value="Unassembled WGS sequence"/>
</dbReference>
<dbReference type="Gene3D" id="3.40.50.620">
    <property type="entry name" value="HUPs"/>
    <property type="match status" value="1"/>
</dbReference>
<dbReference type="InterPro" id="IPR006015">
    <property type="entry name" value="Universal_stress_UspA"/>
</dbReference>
<comment type="caution">
    <text evidence="3">The sequence shown here is derived from an EMBL/GenBank/DDBJ whole genome shotgun (WGS) entry which is preliminary data.</text>
</comment>
<evidence type="ECO:0000313" key="4">
    <source>
        <dbReference type="Proteomes" id="UP000215509"/>
    </source>
</evidence>
<evidence type="ECO:0000256" key="1">
    <source>
        <dbReference type="ARBA" id="ARBA00008791"/>
    </source>
</evidence>
<dbReference type="InterPro" id="IPR006016">
    <property type="entry name" value="UspA"/>
</dbReference>
<dbReference type="Pfam" id="PF00582">
    <property type="entry name" value="Usp"/>
    <property type="match status" value="1"/>
</dbReference>
<dbReference type="EMBL" id="NMQW01000002">
    <property type="protein sequence ID" value="OXM87890.1"/>
    <property type="molecule type" value="Genomic_DNA"/>
</dbReference>
<protein>
    <submittedName>
        <fullName evidence="3">Universal stress protein UspA</fullName>
    </submittedName>
</protein>
<dbReference type="OrthoDB" id="9777884at2"/>
<dbReference type="PANTHER" id="PTHR46268:SF6">
    <property type="entry name" value="UNIVERSAL STRESS PROTEIN UP12"/>
    <property type="match status" value="1"/>
</dbReference>
<sequence>MLFNKILVAFDGSNLSKKALEKAVYLVKEQASANHIPELEIIHAFHYPTVIGDSYAVDAKKAFLEGAQETLKKAKELVPEDIKAKYVLQNGDPSHTVLQYAENHQFDLIVMGSRGLGAIRELFLGSVSHNIVQQSKIPVLVIK</sequence>
<dbReference type="InterPro" id="IPR014729">
    <property type="entry name" value="Rossmann-like_a/b/a_fold"/>
</dbReference>
<organism evidence="3 4">
    <name type="scientific">Paenibacillus rigui</name>
    <dbReference type="NCBI Taxonomy" id="554312"/>
    <lineage>
        <taxon>Bacteria</taxon>
        <taxon>Bacillati</taxon>
        <taxon>Bacillota</taxon>
        <taxon>Bacilli</taxon>
        <taxon>Bacillales</taxon>
        <taxon>Paenibacillaceae</taxon>
        <taxon>Paenibacillus</taxon>
    </lineage>
</organism>
<proteinExistence type="inferred from homology"/>